<sequence>MGAIVGKGRRALRMYNIENRVEKLISKDIKEKPAMSPRFPTEERYLSESRLLCTSLQFSVLFTQLYVILAVLPEAIHEKNEQLLENLKDVKVYSSGDTTDLFQRQLNETRHAHRHYSDTKSQLKSVMNKEEDPFGYIEPLQIPTGHITIRQFLTYLQQRVDKPDEFNVEHFSNMYKLKPSLAENLLRYHYLLIRQEITRPPVEPKIRIYDALGNIADIEDEAHKKLPSSQKNEFIN</sequence>
<reference evidence="1" key="1">
    <citation type="submission" date="2021-02" db="EMBL/GenBank/DDBJ databases">
        <authorList>
            <person name="Nowell W R."/>
        </authorList>
    </citation>
    <scope>NUCLEOTIDE SEQUENCE</scope>
</reference>
<dbReference type="GO" id="GO:0032981">
    <property type="term" value="P:mitochondrial respiratory chain complex I assembly"/>
    <property type="evidence" value="ECO:0007669"/>
    <property type="project" value="InterPro"/>
</dbReference>
<dbReference type="Proteomes" id="UP000681722">
    <property type="component" value="Unassembled WGS sequence"/>
</dbReference>
<proteinExistence type="predicted"/>
<evidence type="ECO:0000313" key="2">
    <source>
        <dbReference type="EMBL" id="CAF0780574.1"/>
    </source>
</evidence>
<dbReference type="EMBL" id="CAJNOK010000873">
    <property type="protein sequence ID" value="CAF0780574.1"/>
    <property type="molecule type" value="Genomic_DNA"/>
</dbReference>
<organism evidence="1 5">
    <name type="scientific">Didymodactylos carnosus</name>
    <dbReference type="NCBI Taxonomy" id="1234261"/>
    <lineage>
        <taxon>Eukaryota</taxon>
        <taxon>Metazoa</taxon>
        <taxon>Spiralia</taxon>
        <taxon>Gnathifera</taxon>
        <taxon>Rotifera</taxon>
        <taxon>Eurotatoria</taxon>
        <taxon>Bdelloidea</taxon>
        <taxon>Philodinida</taxon>
        <taxon>Philodinidae</taxon>
        <taxon>Didymodactylos</taxon>
    </lineage>
</organism>
<keyword evidence="5" id="KW-1185">Reference proteome</keyword>
<evidence type="ECO:0000313" key="1">
    <source>
        <dbReference type="EMBL" id="CAF0749955.1"/>
    </source>
</evidence>
<protein>
    <submittedName>
        <fullName evidence="1">Uncharacterized protein</fullName>
    </submittedName>
</protein>
<evidence type="ECO:0000313" key="5">
    <source>
        <dbReference type="Proteomes" id="UP000663829"/>
    </source>
</evidence>
<accession>A0A813PG03</accession>
<dbReference type="PANTHER" id="PTHR13338">
    <property type="entry name" value="UPF0240 PROTEIN"/>
    <property type="match status" value="1"/>
</dbReference>
<gene>
    <name evidence="1" type="ORF">GPM918_LOCUS769</name>
    <name evidence="2" type="ORF">OVA965_LOCUS3583</name>
    <name evidence="3" type="ORF">SRO942_LOCUS770</name>
    <name evidence="4" type="ORF">TMI583_LOCUS3582</name>
</gene>
<evidence type="ECO:0000313" key="3">
    <source>
        <dbReference type="EMBL" id="CAF3529314.1"/>
    </source>
</evidence>
<evidence type="ECO:0000313" key="4">
    <source>
        <dbReference type="EMBL" id="CAF3562138.1"/>
    </source>
</evidence>
<dbReference type="Pfam" id="PF06784">
    <property type="entry name" value="UPF0240"/>
    <property type="match status" value="1"/>
</dbReference>
<dbReference type="PANTHER" id="PTHR13338:SF4">
    <property type="entry name" value="NADH DEHYDROGENASE [UBIQUINONE] 1 ALPHA SUBCOMPLEX ASSEMBLY FACTOR 4"/>
    <property type="match status" value="1"/>
</dbReference>
<dbReference type="Proteomes" id="UP000663829">
    <property type="component" value="Unassembled WGS sequence"/>
</dbReference>
<dbReference type="InterPro" id="IPR009622">
    <property type="entry name" value="NDUFAF4"/>
</dbReference>
<dbReference type="EMBL" id="CAJOBA010000873">
    <property type="protein sequence ID" value="CAF3562138.1"/>
    <property type="molecule type" value="Genomic_DNA"/>
</dbReference>
<comment type="caution">
    <text evidence="1">The sequence shown here is derived from an EMBL/GenBank/DDBJ whole genome shotgun (WGS) entry which is preliminary data.</text>
</comment>
<dbReference type="Proteomes" id="UP000677228">
    <property type="component" value="Unassembled WGS sequence"/>
</dbReference>
<dbReference type="EMBL" id="CAJOBC010000063">
    <property type="protein sequence ID" value="CAF3529314.1"/>
    <property type="molecule type" value="Genomic_DNA"/>
</dbReference>
<dbReference type="AlphaFoldDB" id="A0A813PG03"/>
<dbReference type="OrthoDB" id="2434756at2759"/>
<dbReference type="Proteomes" id="UP000682733">
    <property type="component" value="Unassembled WGS sequence"/>
</dbReference>
<dbReference type="GO" id="GO:0005739">
    <property type="term" value="C:mitochondrion"/>
    <property type="evidence" value="ECO:0007669"/>
    <property type="project" value="TreeGrafter"/>
</dbReference>
<dbReference type="EMBL" id="CAJNOQ010000063">
    <property type="protein sequence ID" value="CAF0749955.1"/>
    <property type="molecule type" value="Genomic_DNA"/>
</dbReference>
<name>A0A813PG03_9BILA</name>